<sequence length="1040" mass="115048">MMHKISILSLHLLLVLCLHPLTTTADGNFTTGIDTWCDQTPYPDPCNHYFRRHNGYRLPTHLSEFRVMLVEAAMDRAISAQDKLKMSGQNCTDCRKQAILTDCIDLYGDTVLQLNRTLQGLSPKAAGEPCTDVDAQTWLSTALTNTETCRRGSSDLNVSDFTTPIVSNTKISHLISNCLAVNGALLTTGNNDTTTTDDPKVFPAWVSRKERRLLKLQSAPTVPANVVVAKDGSGRFKTVQAAIDLAGRRKVTSGRFVIYVKRGIYQENINVRLNNDNIMLVGDGMRYTIITEGRSVKGGYTTYSSATAGIEGLHFIAKGITFRNTAGPAKGQAVALRSSSDLSIFYRCAMEGYQDTLMVHSQRQFYRECYIFGTIDFIFGNAAVVFQNCIILPRRPLHGQSNVITAQGRADPFQNTGISIQNSIIQPAADLKPVIRSVTTYLGRPWMKYSRTVILKTYLDSFVSPVGWSPWIKGSTYALDTLFYAEYKNIGPASSTRWRVRWKGFHVLNKASDASAFTVGRFITADDNSTTCIDKWCNQTPYPDPCKCYFKNHNGFRLPTQLSEFRLMLVEATMDRAISARDELARSSGNCTDCRKQAVFADCINLYEDTIVQLTRTLAGVAPKAGAGKKCTDFDAQTWLSTALTNIETCRRGSSDLNVSDFITPIVSNTKISNLISNCLAVNGALLPTGNNSTTTADGKDFPTWVSGKERRLLQLQSARAVRANIVVAKDGSGQVTTVQAAIDVAGRRKLMSKRFVIYVKRGIYQENINVRLNNDNIMLVGDGMRSTIITGGRSVKGGYTTYNSATAGIEGLHFIAKGLTFRNTAGPAKGQAVALRSSSDLSIFYKCSIEGYQDTLMVHSQRQFYRECYIYGTIDFIFGNAAVVFQNCIILPRRPLHGQSNVITAQGRADPFQNTGISIHNSRILPAPDLKPVLRTVKTYMGRPWMKYSRTVVLQTYLDSVVSPFGWSPWIEGSIFGLDTLFYAEYKNSGPASSTRWRVRWNGFHVLKRASDASAFTVGRFIAGPAWLPRTGIPFTPGL</sequence>
<dbReference type="PANTHER" id="PTHR31707">
    <property type="entry name" value="PECTINESTERASE"/>
    <property type="match status" value="1"/>
</dbReference>
<dbReference type="InterPro" id="IPR011050">
    <property type="entry name" value="Pectin_lyase_fold/virulence"/>
</dbReference>
<dbReference type="PROSITE" id="PS00800">
    <property type="entry name" value="PECTINESTERASE_1"/>
    <property type="match status" value="1"/>
</dbReference>
<evidence type="ECO:0000256" key="1">
    <source>
        <dbReference type="ARBA" id="ARBA00005184"/>
    </source>
</evidence>
<comment type="pathway">
    <text evidence="1">Glycan metabolism; pectin degradation; 2-dehydro-3-deoxy-D-gluconate from pectin: step 1/5.</text>
</comment>
<evidence type="ECO:0000259" key="8">
    <source>
        <dbReference type="SMART" id="SM00856"/>
    </source>
</evidence>
<dbReference type="InterPro" id="IPR006501">
    <property type="entry name" value="Pectinesterase_inhib_dom"/>
</dbReference>
<proteinExistence type="inferred from homology"/>
<comment type="similarity">
    <text evidence="3">In the C-terminal section; belongs to the pectinesterase family.</text>
</comment>
<name>A0ABQ7KP29_BRACM</name>
<comment type="similarity">
    <text evidence="2">In the N-terminal section; belongs to the PMEI family.</text>
</comment>
<evidence type="ECO:0000313" key="9">
    <source>
        <dbReference type="EMBL" id="KAG5375251.1"/>
    </source>
</evidence>
<dbReference type="InterPro" id="IPR018040">
    <property type="entry name" value="Pectinesterase_Tyr_AS"/>
</dbReference>
<dbReference type="EMBL" id="JADBGQ010000010">
    <property type="protein sequence ID" value="KAG5375251.1"/>
    <property type="molecule type" value="Genomic_DNA"/>
</dbReference>
<dbReference type="CDD" id="cd15798">
    <property type="entry name" value="PMEI-like_3"/>
    <property type="match status" value="2"/>
</dbReference>
<keyword evidence="4" id="KW-0378">Hydrolase</keyword>
<evidence type="ECO:0000256" key="7">
    <source>
        <dbReference type="SAM" id="SignalP"/>
    </source>
</evidence>
<reference evidence="9 10" key="1">
    <citation type="submission" date="2021-03" db="EMBL/GenBank/DDBJ databases">
        <authorList>
            <person name="King G.J."/>
            <person name="Bancroft I."/>
            <person name="Baten A."/>
            <person name="Bloomfield J."/>
            <person name="Borpatragohain P."/>
            <person name="He Z."/>
            <person name="Irish N."/>
            <person name="Irwin J."/>
            <person name="Liu K."/>
            <person name="Mauleon R.P."/>
            <person name="Moore J."/>
            <person name="Morris R."/>
            <person name="Ostergaard L."/>
            <person name="Wang B."/>
            <person name="Wells R."/>
        </authorList>
    </citation>
    <scope>NUCLEOTIDE SEQUENCE [LARGE SCALE GENOMIC DNA]</scope>
    <source>
        <strain evidence="9">R-o-18</strain>
        <tissue evidence="9">Leaf</tissue>
    </source>
</reference>
<feature type="signal peptide" evidence="7">
    <location>
        <begin position="1"/>
        <end position="25"/>
    </location>
</feature>
<dbReference type="SUPFAM" id="SSF101148">
    <property type="entry name" value="Plant invertase/pectin methylesterase inhibitor"/>
    <property type="match status" value="2"/>
</dbReference>
<feature type="active site" evidence="6">
    <location>
        <position position="376"/>
    </location>
</feature>
<keyword evidence="7" id="KW-0732">Signal</keyword>
<evidence type="ECO:0000256" key="6">
    <source>
        <dbReference type="PROSITE-ProRule" id="PRU10040"/>
    </source>
</evidence>
<keyword evidence="5" id="KW-0063">Aspartyl esterase</keyword>
<dbReference type="SUPFAM" id="SSF51126">
    <property type="entry name" value="Pectin lyase-like"/>
    <property type="match status" value="2"/>
</dbReference>
<dbReference type="Pfam" id="PF04043">
    <property type="entry name" value="PMEI"/>
    <property type="match status" value="2"/>
</dbReference>
<protein>
    <recommendedName>
        <fullName evidence="8">Pectinesterase inhibitor domain-containing protein</fullName>
    </recommendedName>
</protein>
<dbReference type="SMART" id="SM00856">
    <property type="entry name" value="PMEI"/>
    <property type="match status" value="2"/>
</dbReference>
<dbReference type="Pfam" id="PF01095">
    <property type="entry name" value="Pectinesterase"/>
    <property type="match status" value="2"/>
</dbReference>
<feature type="domain" description="Pectinesterase inhibitor" evidence="8">
    <location>
        <begin position="28"/>
        <end position="181"/>
    </location>
</feature>
<feature type="chain" id="PRO_5045637519" description="Pectinesterase inhibitor domain-containing protein" evidence="7">
    <location>
        <begin position="26"/>
        <end position="1040"/>
    </location>
</feature>
<dbReference type="InterPro" id="IPR012334">
    <property type="entry name" value="Pectin_lyas_fold"/>
</dbReference>
<evidence type="ECO:0000256" key="5">
    <source>
        <dbReference type="ARBA" id="ARBA00023085"/>
    </source>
</evidence>
<gene>
    <name evidence="9" type="primary">A10p013830.1_BraROA</name>
    <name evidence="9" type="ORF">IGI04_039847</name>
</gene>
<dbReference type="Gene3D" id="1.20.140.40">
    <property type="entry name" value="Invertase/pectin methylesterase inhibitor family protein"/>
    <property type="match status" value="2"/>
</dbReference>
<evidence type="ECO:0000256" key="2">
    <source>
        <dbReference type="ARBA" id="ARBA00006027"/>
    </source>
</evidence>
<dbReference type="InterPro" id="IPR000070">
    <property type="entry name" value="Pectinesterase_cat"/>
</dbReference>
<dbReference type="Proteomes" id="UP000823674">
    <property type="component" value="Chromosome A10"/>
</dbReference>
<keyword evidence="10" id="KW-1185">Reference proteome</keyword>
<evidence type="ECO:0000256" key="3">
    <source>
        <dbReference type="ARBA" id="ARBA00007786"/>
    </source>
</evidence>
<evidence type="ECO:0000313" key="10">
    <source>
        <dbReference type="Proteomes" id="UP000823674"/>
    </source>
</evidence>
<dbReference type="NCBIfam" id="TIGR01614">
    <property type="entry name" value="PME_inhib"/>
    <property type="match status" value="2"/>
</dbReference>
<dbReference type="InterPro" id="IPR035513">
    <property type="entry name" value="Invertase/methylesterase_inhib"/>
</dbReference>
<dbReference type="InterPro" id="IPR033131">
    <property type="entry name" value="Pectinesterase_Asp_AS"/>
</dbReference>
<dbReference type="Gene3D" id="2.160.20.10">
    <property type="entry name" value="Single-stranded right-handed beta-helix, Pectin lyase-like"/>
    <property type="match status" value="2"/>
</dbReference>
<organism evidence="9 10">
    <name type="scientific">Brassica rapa subsp. trilocularis</name>
    <dbReference type="NCBI Taxonomy" id="1813537"/>
    <lineage>
        <taxon>Eukaryota</taxon>
        <taxon>Viridiplantae</taxon>
        <taxon>Streptophyta</taxon>
        <taxon>Embryophyta</taxon>
        <taxon>Tracheophyta</taxon>
        <taxon>Spermatophyta</taxon>
        <taxon>Magnoliopsida</taxon>
        <taxon>eudicotyledons</taxon>
        <taxon>Gunneridae</taxon>
        <taxon>Pentapetalae</taxon>
        <taxon>rosids</taxon>
        <taxon>malvids</taxon>
        <taxon>Brassicales</taxon>
        <taxon>Brassicaceae</taxon>
        <taxon>Brassiceae</taxon>
        <taxon>Brassica</taxon>
    </lineage>
</organism>
<feature type="active site" evidence="6">
    <location>
        <position position="876"/>
    </location>
</feature>
<feature type="domain" description="Pectinesterase inhibitor" evidence="8">
    <location>
        <begin position="528"/>
        <end position="682"/>
    </location>
</feature>
<accession>A0ABQ7KP29</accession>
<comment type="caution">
    <text evidence="9">The sequence shown here is derived from an EMBL/GenBank/DDBJ whole genome shotgun (WGS) entry which is preliminary data.</text>
</comment>
<dbReference type="PROSITE" id="PS00503">
    <property type="entry name" value="PECTINESTERASE_2"/>
    <property type="match status" value="2"/>
</dbReference>
<evidence type="ECO:0000256" key="4">
    <source>
        <dbReference type="ARBA" id="ARBA00022801"/>
    </source>
</evidence>